<organism evidence="1 2">
    <name type="scientific">Syphacia muris</name>
    <dbReference type="NCBI Taxonomy" id="451379"/>
    <lineage>
        <taxon>Eukaryota</taxon>
        <taxon>Metazoa</taxon>
        <taxon>Ecdysozoa</taxon>
        <taxon>Nematoda</taxon>
        <taxon>Chromadorea</taxon>
        <taxon>Rhabditida</taxon>
        <taxon>Spirurina</taxon>
        <taxon>Oxyuridomorpha</taxon>
        <taxon>Oxyuroidea</taxon>
        <taxon>Oxyuridae</taxon>
        <taxon>Syphacia</taxon>
    </lineage>
</organism>
<name>A0A0N5ASX1_9BILA</name>
<accession>A0A0N5ASX1</accession>
<protein>
    <submittedName>
        <fullName evidence="2">Zinc finger, CCHC-type</fullName>
    </submittedName>
</protein>
<dbReference type="WBParaSite" id="SMUV_0000790501-mRNA-1">
    <property type="protein sequence ID" value="SMUV_0000790501-mRNA-1"/>
    <property type="gene ID" value="SMUV_0000790501"/>
</dbReference>
<dbReference type="AlphaFoldDB" id="A0A0N5ASX1"/>
<proteinExistence type="predicted"/>
<evidence type="ECO:0000313" key="1">
    <source>
        <dbReference type="Proteomes" id="UP000046393"/>
    </source>
</evidence>
<evidence type="ECO:0000313" key="2">
    <source>
        <dbReference type="WBParaSite" id="SMUV_0000790501-mRNA-1"/>
    </source>
</evidence>
<keyword evidence="1" id="KW-1185">Reference proteome</keyword>
<reference evidence="2" key="1">
    <citation type="submission" date="2017-02" db="UniProtKB">
        <authorList>
            <consortium name="WormBaseParasite"/>
        </authorList>
    </citation>
    <scope>IDENTIFICATION</scope>
</reference>
<dbReference type="Proteomes" id="UP000046393">
    <property type="component" value="Unplaced"/>
</dbReference>
<sequence>MRDLLKEEAQLIEELRFKVEVVERESSDDLRSSGTQEYYEVKGKSGLRVGKSKPSNKSYLNKLLVKGSPFKRNSQVEDGAVKFGSKEPQWLKLSLNYILLPTEEDKAKSNIDFCKFAESDSKRMSHFRSPKKFQFGDGSLNLSLLGIQTIFYSYEIVKHTLL</sequence>